<proteinExistence type="predicted"/>
<gene>
    <name evidence="1" type="ORF">Mgra_00009849</name>
</gene>
<keyword evidence="2" id="KW-1185">Reference proteome</keyword>
<dbReference type="EMBL" id="JABEBT010000189">
    <property type="protein sequence ID" value="KAF7625972.1"/>
    <property type="molecule type" value="Genomic_DNA"/>
</dbReference>
<feature type="non-terminal residue" evidence="1">
    <location>
        <position position="40"/>
    </location>
</feature>
<evidence type="ECO:0000313" key="1">
    <source>
        <dbReference type="EMBL" id="KAF7625972.1"/>
    </source>
</evidence>
<sequence length="40" mass="4896">MKKMLNKWIKTDEDFRSIEIKTKKGKFMYFCGKCEKYLNA</sequence>
<dbReference type="AlphaFoldDB" id="A0A8S9ZBC5"/>
<dbReference type="Proteomes" id="UP000605970">
    <property type="component" value="Unassembled WGS sequence"/>
</dbReference>
<comment type="caution">
    <text evidence="1">The sequence shown here is derived from an EMBL/GenBank/DDBJ whole genome shotgun (WGS) entry which is preliminary data.</text>
</comment>
<protein>
    <submittedName>
        <fullName evidence="1">Uncharacterized protein</fullName>
    </submittedName>
</protein>
<reference evidence="1" key="1">
    <citation type="journal article" date="2020" name="Ecol. Evol.">
        <title>Genome structure and content of the rice root-knot nematode (Meloidogyne graminicola).</title>
        <authorList>
            <person name="Phan N.T."/>
            <person name="Danchin E.G.J."/>
            <person name="Klopp C."/>
            <person name="Perfus-Barbeoch L."/>
            <person name="Kozlowski D.K."/>
            <person name="Koutsovoulos G.D."/>
            <person name="Lopez-Roques C."/>
            <person name="Bouchez O."/>
            <person name="Zahm M."/>
            <person name="Besnard G."/>
            <person name="Bellafiore S."/>
        </authorList>
    </citation>
    <scope>NUCLEOTIDE SEQUENCE</scope>
    <source>
        <strain evidence="1">VN-18</strain>
    </source>
</reference>
<accession>A0A8S9ZBC5</accession>
<organism evidence="1 2">
    <name type="scientific">Meloidogyne graminicola</name>
    <dbReference type="NCBI Taxonomy" id="189291"/>
    <lineage>
        <taxon>Eukaryota</taxon>
        <taxon>Metazoa</taxon>
        <taxon>Ecdysozoa</taxon>
        <taxon>Nematoda</taxon>
        <taxon>Chromadorea</taxon>
        <taxon>Rhabditida</taxon>
        <taxon>Tylenchina</taxon>
        <taxon>Tylenchomorpha</taxon>
        <taxon>Tylenchoidea</taxon>
        <taxon>Meloidogynidae</taxon>
        <taxon>Meloidogyninae</taxon>
        <taxon>Meloidogyne</taxon>
    </lineage>
</organism>
<evidence type="ECO:0000313" key="2">
    <source>
        <dbReference type="Proteomes" id="UP000605970"/>
    </source>
</evidence>
<name>A0A8S9ZBC5_9BILA</name>